<proteinExistence type="predicted"/>
<dbReference type="STRING" id="930991.A0A0D0DMF5"/>
<feature type="compositionally biased region" description="Low complexity" evidence="1">
    <location>
        <begin position="237"/>
        <end position="250"/>
    </location>
</feature>
<dbReference type="Proteomes" id="UP000054538">
    <property type="component" value="Unassembled WGS sequence"/>
</dbReference>
<feature type="compositionally biased region" description="Basic and acidic residues" evidence="1">
    <location>
        <begin position="34"/>
        <end position="47"/>
    </location>
</feature>
<dbReference type="InParanoid" id="A0A0D0DMF5"/>
<reference evidence="3" key="2">
    <citation type="submission" date="2015-01" db="EMBL/GenBank/DDBJ databases">
        <title>Evolutionary Origins and Diversification of the Mycorrhizal Mutualists.</title>
        <authorList>
            <consortium name="DOE Joint Genome Institute"/>
            <consortium name="Mycorrhizal Genomics Consortium"/>
            <person name="Kohler A."/>
            <person name="Kuo A."/>
            <person name="Nagy L.G."/>
            <person name="Floudas D."/>
            <person name="Copeland A."/>
            <person name="Barry K.W."/>
            <person name="Cichocki N."/>
            <person name="Veneault-Fourrey C."/>
            <person name="LaButti K."/>
            <person name="Lindquist E.A."/>
            <person name="Lipzen A."/>
            <person name="Lundell T."/>
            <person name="Morin E."/>
            <person name="Murat C."/>
            <person name="Riley R."/>
            <person name="Ohm R."/>
            <person name="Sun H."/>
            <person name="Tunlid A."/>
            <person name="Henrissat B."/>
            <person name="Grigoriev I.V."/>
            <person name="Hibbett D.S."/>
            <person name="Martin F."/>
        </authorList>
    </citation>
    <scope>NUCLEOTIDE SEQUENCE [LARGE SCALE GENOMIC DNA]</scope>
    <source>
        <strain evidence="3">Ve08.2h10</strain>
    </source>
</reference>
<gene>
    <name evidence="2" type="ORF">PAXRUDRAFT_829622</name>
</gene>
<evidence type="ECO:0000313" key="3">
    <source>
        <dbReference type="Proteomes" id="UP000054538"/>
    </source>
</evidence>
<reference evidence="2 3" key="1">
    <citation type="submission" date="2014-04" db="EMBL/GenBank/DDBJ databases">
        <authorList>
            <consortium name="DOE Joint Genome Institute"/>
            <person name="Kuo A."/>
            <person name="Kohler A."/>
            <person name="Jargeat P."/>
            <person name="Nagy L.G."/>
            <person name="Floudas D."/>
            <person name="Copeland A."/>
            <person name="Barry K.W."/>
            <person name="Cichocki N."/>
            <person name="Veneault-Fourrey C."/>
            <person name="LaButti K."/>
            <person name="Lindquist E.A."/>
            <person name="Lipzen A."/>
            <person name="Lundell T."/>
            <person name="Morin E."/>
            <person name="Murat C."/>
            <person name="Sun H."/>
            <person name="Tunlid A."/>
            <person name="Henrissat B."/>
            <person name="Grigoriev I.V."/>
            <person name="Hibbett D.S."/>
            <person name="Martin F."/>
            <person name="Nordberg H.P."/>
            <person name="Cantor M.N."/>
            <person name="Hua S.X."/>
        </authorList>
    </citation>
    <scope>NUCLEOTIDE SEQUENCE [LARGE SCALE GENOMIC DNA]</scope>
    <source>
        <strain evidence="2 3">Ve08.2h10</strain>
    </source>
</reference>
<feature type="region of interest" description="Disordered" evidence="1">
    <location>
        <begin position="173"/>
        <end position="211"/>
    </location>
</feature>
<keyword evidence="3" id="KW-1185">Reference proteome</keyword>
<accession>A0A0D0DMF5</accession>
<dbReference type="EMBL" id="KN825242">
    <property type="protein sequence ID" value="KIK92803.1"/>
    <property type="molecule type" value="Genomic_DNA"/>
</dbReference>
<protein>
    <submittedName>
        <fullName evidence="2">Uncharacterized protein</fullName>
    </submittedName>
</protein>
<feature type="compositionally biased region" description="Pro residues" evidence="1">
    <location>
        <begin position="1"/>
        <end position="23"/>
    </location>
</feature>
<dbReference type="AlphaFoldDB" id="A0A0D0DMF5"/>
<organism evidence="2 3">
    <name type="scientific">Paxillus rubicundulus Ve08.2h10</name>
    <dbReference type="NCBI Taxonomy" id="930991"/>
    <lineage>
        <taxon>Eukaryota</taxon>
        <taxon>Fungi</taxon>
        <taxon>Dikarya</taxon>
        <taxon>Basidiomycota</taxon>
        <taxon>Agaricomycotina</taxon>
        <taxon>Agaricomycetes</taxon>
        <taxon>Agaricomycetidae</taxon>
        <taxon>Boletales</taxon>
        <taxon>Paxilineae</taxon>
        <taxon>Paxillaceae</taxon>
        <taxon>Paxillus</taxon>
    </lineage>
</organism>
<name>A0A0D0DMF5_9AGAM</name>
<evidence type="ECO:0000256" key="1">
    <source>
        <dbReference type="SAM" id="MobiDB-lite"/>
    </source>
</evidence>
<dbReference type="OrthoDB" id="3257251at2759"/>
<sequence>MSYPQPTDPQPPPQPQSPQPPPQSFTGQELSPEELARREKVRAAARERQRKHRSLVKQRKMRDMGIDMTTEMLQGMEEVQFRVNGQTEYHQVLPHEIPHPHLMNPQDPSYSQQPLTDGQNFASTLLLSFSCVPLLKQHLLRSLTITSEDLASLEPVIADAFDQWNHQRRMHFAQQATAKAADGSIAGPSGTPFPDMNDPSANGFGDQSQPHANDFRARFHRSLVAPSPFRNFNLAESTTATSSTPTSTPGSGPPSDPIDPHLSAVVLAAGDSPQKVTLDPGFGQAKGEAEGVVGRLERS</sequence>
<feature type="region of interest" description="Disordered" evidence="1">
    <location>
        <begin position="237"/>
        <end position="299"/>
    </location>
</feature>
<feature type="compositionally biased region" description="Basic residues" evidence="1">
    <location>
        <begin position="48"/>
        <end position="60"/>
    </location>
</feature>
<dbReference type="HOGENOM" id="CLU_048000_0_0_1"/>
<feature type="region of interest" description="Disordered" evidence="1">
    <location>
        <begin position="1"/>
        <end position="60"/>
    </location>
</feature>
<evidence type="ECO:0000313" key="2">
    <source>
        <dbReference type="EMBL" id="KIK92803.1"/>
    </source>
</evidence>